<accession>A0A0K6GXU6</accession>
<evidence type="ECO:0000313" key="2">
    <source>
        <dbReference type="Proteomes" id="UP000243535"/>
    </source>
</evidence>
<proteinExistence type="predicted"/>
<reference evidence="2" key="1">
    <citation type="submission" date="2015-08" db="EMBL/GenBank/DDBJ databases">
        <authorList>
            <person name="Varghese N."/>
        </authorList>
    </citation>
    <scope>NUCLEOTIDE SEQUENCE [LARGE SCALE GENOMIC DNA]</scope>
    <source>
        <strain evidence="2">DSM 17901</strain>
    </source>
</reference>
<dbReference type="STRING" id="375574.GCA_001418035_01479"/>
<evidence type="ECO:0000313" key="1">
    <source>
        <dbReference type="EMBL" id="CUA83328.1"/>
    </source>
</evidence>
<sequence>MPSPHVQNAVENTLLSVATAESETPPAVDLGVEWIVLVGGVAPGNEASLLLTADNPWCVV</sequence>
<dbReference type="EMBL" id="CYHA01000003">
    <property type="protein sequence ID" value="CUA83328.1"/>
    <property type="molecule type" value="Genomic_DNA"/>
</dbReference>
<gene>
    <name evidence="1" type="ORF">Ga0061063_1688</name>
</gene>
<protein>
    <submittedName>
        <fullName evidence="1">Uncharacterized protein</fullName>
    </submittedName>
</protein>
<keyword evidence="2" id="KW-1185">Reference proteome</keyword>
<name>A0A0K6GXU6_9NEIS</name>
<dbReference type="AlphaFoldDB" id="A0A0K6GXU6"/>
<organism evidence="1 2">
    <name type="scientific">Gulbenkiania indica</name>
    <dbReference type="NCBI Taxonomy" id="375574"/>
    <lineage>
        <taxon>Bacteria</taxon>
        <taxon>Pseudomonadati</taxon>
        <taxon>Pseudomonadota</taxon>
        <taxon>Betaproteobacteria</taxon>
        <taxon>Neisseriales</taxon>
        <taxon>Chromobacteriaceae</taxon>
        <taxon>Gulbenkiania</taxon>
    </lineage>
</organism>
<dbReference type="Proteomes" id="UP000243535">
    <property type="component" value="Unassembled WGS sequence"/>
</dbReference>